<dbReference type="InterPro" id="IPR055170">
    <property type="entry name" value="GFO_IDH_MocA-like_dom"/>
</dbReference>
<dbReference type="InterPro" id="IPR000683">
    <property type="entry name" value="Gfo/Idh/MocA-like_OxRdtase_N"/>
</dbReference>
<dbReference type="Gene3D" id="3.40.50.720">
    <property type="entry name" value="NAD(P)-binding Rossmann-like Domain"/>
    <property type="match status" value="1"/>
</dbReference>
<dbReference type="PANTHER" id="PTHR43054">
    <property type="match status" value="1"/>
</dbReference>
<dbReference type="SUPFAM" id="SSF55347">
    <property type="entry name" value="Glyceraldehyde-3-phosphate dehydrogenase-like, C-terminal domain"/>
    <property type="match status" value="1"/>
</dbReference>
<dbReference type="InterPro" id="IPR036291">
    <property type="entry name" value="NAD(P)-bd_dom_sf"/>
</dbReference>
<dbReference type="AlphaFoldDB" id="A0A9E2NT93"/>
<protein>
    <submittedName>
        <fullName evidence="3">Gfo/Idh/MocA family oxidoreductase</fullName>
    </submittedName>
</protein>
<reference evidence="3" key="1">
    <citation type="journal article" date="2021" name="PeerJ">
        <title>Extensive microbial diversity within the chicken gut microbiome revealed by metagenomics and culture.</title>
        <authorList>
            <person name="Gilroy R."/>
            <person name="Ravi A."/>
            <person name="Getino M."/>
            <person name="Pursley I."/>
            <person name="Horton D.L."/>
            <person name="Alikhan N.F."/>
            <person name="Baker D."/>
            <person name="Gharbi K."/>
            <person name="Hall N."/>
            <person name="Watson M."/>
            <person name="Adriaenssens E.M."/>
            <person name="Foster-Nyarko E."/>
            <person name="Jarju S."/>
            <person name="Secka A."/>
            <person name="Antonio M."/>
            <person name="Oren A."/>
            <person name="Chaudhuri R.R."/>
            <person name="La Ragione R."/>
            <person name="Hildebrand F."/>
            <person name="Pallen M.J."/>
        </authorList>
    </citation>
    <scope>NUCLEOTIDE SEQUENCE</scope>
    <source>
        <strain evidence="3">F6-686</strain>
    </source>
</reference>
<dbReference type="SUPFAM" id="SSF51735">
    <property type="entry name" value="NAD(P)-binding Rossmann-fold domains"/>
    <property type="match status" value="1"/>
</dbReference>
<dbReference type="Pfam" id="PF22725">
    <property type="entry name" value="GFO_IDH_MocA_C3"/>
    <property type="match status" value="1"/>
</dbReference>
<dbReference type="GO" id="GO:0000166">
    <property type="term" value="F:nucleotide binding"/>
    <property type="evidence" value="ECO:0007669"/>
    <property type="project" value="InterPro"/>
</dbReference>
<reference evidence="3" key="2">
    <citation type="submission" date="2021-04" db="EMBL/GenBank/DDBJ databases">
        <authorList>
            <person name="Gilroy R."/>
        </authorList>
    </citation>
    <scope>NUCLEOTIDE SEQUENCE</scope>
    <source>
        <strain evidence="3">F6-686</strain>
    </source>
</reference>
<dbReference type="Gene3D" id="3.30.360.10">
    <property type="entry name" value="Dihydrodipicolinate Reductase, domain 2"/>
    <property type="match status" value="1"/>
</dbReference>
<dbReference type="PANTHER" id="PTHR43054:SF1">
    <property type="entry name" value="SCYLLO-INOSITOL 2-DEHYDROGENASE (NADP(+)) IOLU"/>
    <property type="match status" value="1"/>
</dbReference>
<feature type="domain" description="Gfo/Idh/MocA-like oxidoreductase N-terminal" evidence="1">
    <location>
        <begin position="2"/>
        <end position="118"/>
    </location>
</feature>
<sequence>MKLLIAGSGKIVQDWLTITKDLKETQLCGITATTRSLAKMQKFASEYGIEEVYTDYDTALKETSADTVYVAVINSLHFEFAKKALLAGKNVICEKPFTVTLEEFLELKKIALDKKLVLVEAITNQYLPNFYLLKKKIKTLGKIRIVSMNYSQYSSRYDAFKKGEILPAFDPKKAGGALMDLNIYNIHLLVGLFGKPKNAKYYANMQRGIDTSGILFLDYGDFKAVLIAAKDAGAPITSTIEGEEKSIVINGPTGEIKSFDLFHNSDHLEHVEKEDYPHRMYDEFVKFEKIIAKHDMKEVEQILDHSEDVMRVLDLAKKSTKAED</sequence>
<evidence type="ECO:0000259" key="2">
    <source>
        <dbReference type="Pfam" id="PF22725"/>
    </source>
</evidence>
<dbReference type="Proteomes" id="UP000823844">
    <property type="component" value="Unassembled WGS sequence"/>
</dbReference>
<comment type="caution">
    <text evidence="3">The sequence shown here is derived from an EMBL/GenBank/DDBJ whole genome shotgun (WGS) entry which is preliminary data.</text>
</comment>
<dbReference type="EMBL" id="JAHLFT010000031">
    <property type="protein sequence ID" value="MBU3828051.1"/>
    <property type="molecule type" value="Genomic_DNA"/>
</dbReference>
<name>A0A9E2NT93_9LACO</name>
<evidence type="ECO:0000313" key="3">
    <source>
        <dbReference type="EMBL" id="MBU3828051.1"/>
    </source>
</evidence>
<proteinExistence type="predicted"/>
<evidence type="ECO:0000259" key="1">
    <source>
        <dbReference type="Pfam" id="PF01408"/>
    </source>
</evidence>
<dbReference type="Pfam" id="PF01408">
    <property type="entry name" value="GFO_IDH_MocA"/>
    <property type="match status" value="1"/>
</dbReference>
<accession>A0A9E2NT93</accession>
<gene>
    <name evidence="3" type="ORF">H9806_02700</name>
</gene>
<feature type="domain" description="GFO/IDH/MocA-like oxidoreductase" evidence="2">
    <location>
        <begin position="139"/>
        <end position="247"/>
    </location>
</feature>
<organism evidence="3 4">
    <name type="scientific">Candidatus Lactobacillus pullistercoris</name>
    <dbReference type="NCBI Taxonomy" id="2838636"/>
    <lineage>
        <taxon>Bacteria</taxon>
        <taxon>Bacillati</taxon>
        <taxon>Bacillota</taxon>
        <taxon>Bacilli</taxon>
        <taxon>Lactobacillales</taxon>
        <taxon>Lactobacillaceae</taxon>
        <taxon>Lactobacillus</taxon>
    </lineage>
</organism>
<evidence type="ECO:0000313" key="4">
    <source>
        <dbReference type="Proteomes" id="UP000823844"/>
    </source>
</evidence>